<gene>
    <name evidence="2" type="ORF">CURHAP_LOCUS51504</name>
</gene>
<dbReference type="EMBL" id="CAEKDK010000008">
    <property type="protein sequence ID" value="CAB4291241.1"/>
    <property type="molecule type" value="Genomic_DNA"/>
</dbReference>
<dbReference type="InterPro" id="IPR044791">
    <property type="entry name" value="Beta-glucanase/XTH"/>
</dbReference>
<dbReference type="Proteomes" id="UP000507222">
    <property type="component" value="Unassembled WGS sequence"/>
</dbReference>
<dbReference type="GO" id="GO:0016762">
    <property type="term" value="F:xyloglucan:xyloglucosyl transferase activity"/>
    <property type="evidence" value="ECO:0007669"/>
    <property type="project" value="InterPro"/>
</dbReference>
<dbReference type="InterPro" id="IPR010713">
    <property type="entry name" value="XET_C"/>
</dbReference>
<dbReference type="PANTHER" id="PTHR31062">
    <property type="entry name" value="XYLOGLUCAN ENDOTRANSGLUCOSYLASE/HYDROLASE PROTEIN 8-RELATED"/>
    <property type="match status" value="1"/>
</dbReference>
<dbReference type="GO" id="GO:0004553">
    <property type="term" value="F:hydrolase activity, hydrolyzing O-glycosyl compounds"/>
    <property type="evidence" value="ECO:0007669"/>
    <property type="project" value="InterPro"/>
</dbReference>
<dbReference type="GO" id="GO:0048046">
    <property type="term" value="C:apoplast"/>
    <property type="evidence" value="ECO:0007669"/>
    <property type="project" value="InterPro"/>
</dbReference>
<feature type="domain" description="Xyloglucan endo-transglycosylase C-terminal" evidence="1">
    <location>
        <begin position="49"/>
        <end position="84"/>
    </location>
</feature>
<evidence type="ECO:0000259" key="1">
    <source>
        <dbReference type="Pfam" id="PF06955"/>
    </source>
</evidence>
<dbReference type="SUPFAM" id="SSF49899">
    <property type="entry name" value="Concanavalin A-like lectins/glucanases"/>
    <property type="match status" value="1"/>
</dbReference>
<dbReference type="AlphaFoldDB" id="A0A6J5VT92"/>
<evidence type="ECO:0000313" key="3">
    <source>
        <dbReference type="Proteomes" id="UP000507222"/>
    </source>
</evidence>
<evidence type="ECO:0000313" key="2">
    <source>
        <dbReference type="EMBL" id="CAB4291241.1"/>
    </source>
</evidence>
<reference evidence="2 3" key="1">
    <citation type="submission" date="2020-05" db="EMBL/GenBank/DDBJ databases">
        <authorList>
            <person name="Campoy J."/>
            <person name="Schneeberger K."/>
            <person name="Spophaly S."/>
        </authorList>
    </citation>
    <scope>NUCLEOTIDE SEQUENCE [LARGE SCALE GENOMIC DNA]</scope>
    <source>
        <strain evidence="2">PruArmRojPasFocal</strain>
    </source>
</reference>
<dbReference type="Gene3D" id="2.60.120.200">
    <property type="match status" value="1"/>
</dbReference>
<dbReference type="GO" id="GO:0044042">
    <property type="term" value="P:glucan metabolic process"/>
    <property type="evidence" value="ECO:0007669"/>
    <property type="project" value="InterPro"/>
</dbReference>
<proteinExistence type="predicted"/>
<sequence>MSVEGSIWNGECWASNGRKVNWSKSPFQVHYRKFNINGCQYGSECSSESQTYWWNEENYLELTSEQQSSYESVTQKYLSYDYCSLKGKEFKECQKENVK</sequence>
<organism evidence="2 3">
    <name type="scientific">Prunus armeniaca</name>
    <name type="common">Apricot</name>
    <name type="synonym">Armeniaca vulgaris</name>
    <dbReference type="NCBI Taxonomy" id="36596"/>
    <lineage>
        <taxon>Eukaryota</taxon>
        <taxon>Viridiplantae</taxon>
        <taxon>Streptophyta</taxon>
        <taxon>Embryophyta</taxon>
        <taxon>Tracheophyta</taxon>
        <taxon>Spermatophyta</taxon>
        <taxon>Magnoliopsida</taxon>
        <taxon>eudicotyledons</taxon>
        <taxon>Gunneridae</taxon>
        <taxon>Pentapetalae</taxon>
        <taxon>rosids</taxon>
        <taxon>fabids</taxon>
        <taxon>Rosales</taxon>
        <taxon>Rosaceae</taxon>
        <taxon>Amygdaloideae</taxon>
        <taxon>Amygdaleae</taxon>
        <taxon>Prunus</taxon>
    </lineage>
</organism>
<accession>A0A6J5VT92</accession>
<protein>
    <recommendedName>
        <fullName evidence="1">Xyloglucan endo-transglycosylase C-terminal domain-containing protein</fullName>
    </recommendedName>
</protein>
<dbReference type="InterPro" id="IPR013320">
    <property type="entry name" value="ConA-like_dom_sf"/>
</dbReference>
<name>A0A6J5VT92_PRUAR</name>
<dbReference type="Pfam" id="PF06955">
    <property type="entry name" value="XET_C"/>
    <property type="match status" value="1"/>
</dbReference>